<keyword evidence="2" id="KW-1185">Reference proteome</keyword>
<proteinExistence type="predicted"/>
<dbReference type="EMBL" id="JBELPY010000003">
    <property type="protein sequence ID" value="MFL9833778.1"/>
    <property type="molecule type" value="Genomic_DNA"/>
</dbReference>
<evidence type="ECO:0000313" key="2">
    <source>
        <dbReference type="Proteomes" id="UP001629058"/>
    </source>
</evidence>
<protein>
    <submittedName>
        <fullName evidence="1">Uncharacterized protein</fullName>
    </submittedName>
</protein>
<gene>
    <name evidence="1" type="ORF">ABS765_07015</name>
</gene>
<name>A0ABW8Y399_9FLAO</name>
<evidence type="ECO:0000313" key="1">
    <source>
        <dbReference type="EMBL" id="MFL9833778.1"/>
    </source>
</evidence>
<sequence>MKKQGIIFRTGGKKVSQKVFIENLKKIAISKANDKLEEKDNKSEEKF</sequence>
<organism evidence="1 2">
    <name type="scientific">Chryseobacterium terrae</name>
    <dbReference type="NCBI Taxonomy" id="3163299"/>
    <lineage>
        <taxon>Bacteria</taxon>
        <taxon>Pseudomonadati</taxon>
        <taxon>Bacteroidota</taxon>
        <taxon>Flavobacteriia</taxon>
        <taxon>Flavobacteriales</taxon>
        <taxon>Weeksellaceae</taxon>
        <taxon>Chryseobacterium group</taxon>
        <taxon>Chryseobacterium</taxon>
    </lineage>
</organism>
<dbReference type="Proteomes" id="UP001629058">
    <property type="component" value="Unassembled WGS sequence"/>
</dbReference>
<comment type="caution">
    <text evidence="1">The sequence shown here is derived from an EMBL/GenBank/DDBJ whole genome shotgun (WGS) entry which is preliminary data.</text>
</comment>
<reference evidence="1 2" key="1">
    <citation type="submission" date="2024-06" db="EMBL/GenBank/DDBJ databases">
        <authorList>
            <person name="Kaempfer P."/>
            <person name="Viver T."/>
        </authorList>
    </citation>
    <scope>NUCLEOTIDE SEQUENCE [LARGE SCALE GENOMIC DNA]</scope>
    <source>
        <strain evidence="1 2">ST-37</strain>
    </source>
</reference>
<dbReference type="RefSeq" id="WP_408088959.1">
    <property type="nucleotide sequence ID" value="NZ_JBELPY010000003.1"/>
</dbReference>
<accession>A0ABW8Y399</accession>